<keyword evidence="2" id="KW-1185">Reference proteome</keyword>
<dbReference type="AlphaFoldDB" id="A0A9W4T6T1"/>
<name>A0A9W4T6T1_9GLOM</name>
<dbReference type="Proteomes" id="UP001153678">
    <property type="component" value="Unassembled WGS sequence"/>
</dbReference>
<evidence type="ECO:0000313" key="1">
    <source>
        <dbReference type="EMBL" id="CAI2194636.1"/>
    </source>
</evidence>
<dbReference type="OrthoDB" id="2441984at2759"/>
<evidence type="ECO:0000313" key="2">
    <source>
        <dbReference type="Proteomes" id="UP001153678"/>
    </source>
</evidence>
<dbReference type="EMBL" id="CAMKVN010011198">
    <property type="protein sequence ID" value="CAI2194636.1"/>
    <property type="molecule type" value="Genomic_DNA"/>
</dbReference>
<proteinExistence type="predicted"/>
<comment type="caution">
    <text evidence="1">The sequence shown here is derived from an EMBL/GenBank/DDBJ whole genome shotgun (WGS) entry which is preliminary data.</text>
</comment>
<protein>
    <submittedName>
        <fullName evidence="1">11372_t:CDS:1</fullName>
    </submittedName>
</protein>
<accession>A0A9W4T6T1</accession>
<organism evidence="1 2">
    <name type="scientific">Funneliformis geosporum</name>
    <dbReference type="NCBI Taxonomy" id="1117311"/>
    <lineage>
        <taxon>Eukaryota</taxon>
        <taxon>Fungi</taxon>
        <taxon>Fungi incertae sedis</taxon>
        <taxon>Mucoromycota</taxon>
        <taxon>Glomeromycotina</taxon>
        <taxon>Glomeromycetes</taxon>
        <taxon>Glomerales</taxon>
        <taxon>Glomeraceae</taxon>
        <taxon>Funneliformis</taxon>
    </lineage>
</organism>
<gene>
    <name evidence="1" type="ORF">FWILDA_LOCUS16676</name>
</gene>
<reference evidence="1" key="1">
    <citation type="submission" date="2022-08" db="EMBL/GenBank/DDBJ databases">
        <authorList>
            <person name="Kallberg Y."/>
            <person name="Tangrot J."/>
            <person name="Rosling A."/>
        </authorList>
    </citation>
    <scope>NUCLEOTIDE SEQUENCE</scope>
    <source>
        <strain evidence="1">Wild A</strain>
    </source>
</reference>
<sequence length="132" mass="15392">NSLLYSKLDIADLNLLSKTIIEILGNIQSELHFYCGINISIFNISSKDLVNEIVELIEDADKYSWIYNRQYKTFDTGILGQISNFGIDEYGIDVTYNTNNMGFKLYVLHAEVDFHYYIYFLKIMANAKKEYE</sequence>
<feature type="non-terminal residue" evidence="1">
    <location>
        <position position="1"/>
    </location>
</feature>